<keyword evidence="1" id="KW-0479">Metal-binding</keyword>
<dbReference type="GO" id="GO:0008270">
    <property type="term" value="F:zinc ion binding"/>
    <property type="evidence" value="ECO:0007669"/>
    <property type="project" value="UniProtKB-KW"/>
</dbReference>
<accession>A0A0R3TFG8</accession>
<dbReference type="PROSITE" id="PS00518">
    <property type="entry name" value="ZF_RING_1"/>
    <property type="match status" value="1"/>
</dbReference>
<dbReference type="Gene3D" id="3.30.40.10">
    <property type="entry name" value="Zinc/RING finger domain, C3HC4 (zinc finger)"/>
    <property type="match status" value="1"/>
</dbReference>
<feature type="domain" description="RING-type" evidence="5">
    <location>
        <begin position="15"/>
        <end position="55"/>
    </location>
</feature>
<organism evidence="8">
    <name type="scientific">Rodentolepis nana</name>
    <name type="common">Dwarf tapeworm</name>
    <name type="synonym">Hymenolepis nana</name>
    <dbReference type="NCBI Taxonomy" id="102285"/>
    <lineage>
        <taxon>Eukaryota</taxon>
        <taxon>Metazoa</taxon>
        <taxon>Spiralia</taxon>
        <taxon>Lophotrochozoa</taxon>
        <taxon>Platyhelminthes</taxon>
        <taxon>Cestoda</taxon>
        <taxon>Eucestoda</taxon>
        <taxon>Cyclophyllidea</taxon>
        <taxon>Hymenolepididae</taxon>
        <taxon>Rodentolepis</taxon>
    </lineage>
</organism>
<reference evidence="6 7" key="2">
    <citation type="submission" date="2018-11" db="EMBL/GenBank/DDBJ databases">
        <authorList>
            <consortium name="Pathogen Informatics"/>
        </authorList>
    </citation>
    <scope>NUCLEOTIDE SEQUENCE [LARGE SCALE GENOMIC DNA]</scope>
</reference>
<dbReference type="EMBL" id="UZAE01005463">
    <property type="protein sequence ID" value="VDO01665.1"/>
    <property type="molecule type" value="Genomic_DNA"/>
</dbReference>
<dbReference type="PROSITE" id="PS50089">
    <property type="entry name" value="ZF_RING_2"/>
    <property type="match status" value="1"/>
</dbReference>
<evidence type="ECO:0000259" key="5">
    <source>
        <dbReference type="PROSITE" id="PS50089"/>
    </source>
</evidence>
<evidence type="ECO:0000256" key="3">
    <source>
        <dbReference type="ARBA" id="ARBA00022833"/>
    </source>
</evidence>
<keyword evidence="2 4" id="KW-0863">Zinc-finger</keyword>
<evidence type="ECO:0000313" key="7">
    <source>
        <dbReference type="Proteomes" id="UP000278807"/>
    </source>
</evidence>
<dbReference type="InterPro" id="IPR017907">
    <property type="entry name" value="Znf_RING_CS"/>
</dbReference>
<evidence type="ECO:0000256" key="1">
    <source>
        <dbReference type="ARBA" id="ARBA00022723"/>
    </source>
</evidence>
<dbReference type="Proteomes" id="UP000278807">
    <property type="component" value="Unassembled WGS sequence"/>
</dbReference>
<keyword evidence="3" id="KW-0862">Zinc</keyword>
<dbReference type="OrthoDB" id="4348522at2759"/>
<evidence type="ECO:0000313" key="8">
    <source>
        <dbReference type="WBParaSite" id="HNAJ_0000580901-mRNA-1"/>
    </source>
</evidence>
<dbReference type="WBParaSite" id="HNAJ_0000580901-mRNA-1">
    <property type="protein sequence ID" value="HNAJ_0000580901-mRNA-1"/>
    <property type="gene ID" value="HNAJ_0000580901"/>
</dbReference>
<evidence type="ECO:0000313" key="6">
    <source>
        <dbReference type="EMBL" id="VDO01665.1"/>
    </source>
</evidence>
<protein>
    <submittedName>
        <fullName evidence="8">RING-type domain-containing protein</fullName>
    </submittedName>
</protein>
<keyword evidence="7" id="KW-1185">Reference proteome</keyword>
<proteinExistence type="predicted"/>
<evidence type="ECO:0000256" key="4">
    <source>
        <dbReference type="PROSITE-ProRule" id="PRU00175"/>
    </source>
</evidence>
<dbReference type="AlphaFoldDB" id="A0A0R3TFG8"/>
<sequence length="148" mass="17085">MANNMVPSDPYDNICPICYTEITPPVSTTNVCTHRFCYTCLKHWFDLNPSCPLDRKSCSKIIILPPENTKKRIRRWNPEDRLQIRAFWGNLDEPVVSPLDDSRENDIQSDNSGLAFLIETTEEDLIIFIVRLAGFVEKTTWVCSDFVI</sequence>
<dbReference type="Pfam" id="PF13639">
    <property type="entry name" value="zf-RING_2"/>
    <property type="match status" value="1"/>
</dbReference>
<evidence type="ECO:0000256" key="2">
    <source>
        <dbReference type="ARBA" id="ARBA00022771"/>
    </source>
</evidence>
<gene>
    <name evidence="6" type="ORF">HNAJ_LOCUS5805</name>
</gene>
<dbReference type="SMART" id="SM00184">
    <property type="entry name" value="RING"/>
    <property type="match status" value="1"/>
</dbReference>
<reference evidence="8" key="1">
    <citation type="submission" date="2017-02" db="UniProtKB">
        <authorList>
            <consortium name="WormBaseParasite"/>
        </authorList>
    </citation>
    <scope>IDENTIFICATION</scope>
</reference>
<dbReference type="InterPro" id="IPR001841">
    <property type="entry name" value="Znf_RING"/>
</dbReference>
<name>A0A0R3TFG8_RODNA</name>
<dbReference type="SUPFAM" id="SSF57850">
    <property type="entry name" value="RING/U-box"/>
    <property type="match status" value="1"/>
</dbReference>
<dbReference type="InterPro" id="IPR013083">
    <property type="entry name" value="Znf_RING/FYVE/PHD"/>
</dbReference>